<evidence type="ECO:0000313" key="3">
    <source>
        <dbReference type="Proteomes" id="UP001606134"/>
    </source>
</evidence>
<reference evidence="2 3" key="1">
    <citation type="submission" date="2024-08" db="EMBL/GenBank/DDBJ databases">
        <authorList>
            <person name="Lu H."/>
        </authorList>
    </citation>
    <scope>NUCLEOTIDE SEQUENCE [LARGE SCALE GENOMIC DNA]</scope>
    <source>
        <strain evidence="2 3">BYS78W</strain>
    </source>
</reference>
<protein>
    <submittedName>
        <fullName evidence="2">Carboxypeptidase regulatory-like domain-containing protein</fullName>
    </submittedName>
</protein>
<keyword evidence="1" id="KW-0732">Signal</keyword>
<dbReference type="InterPro" id="IPR013784">
    <property type="entry name" value="Carb-bd-like_fold"/>
</dbReference>
<dbReference type="InterPro" id="IPR008969">
    <property type="entry name" value="CarboxyPept-like_regulatory"/>
</dbReference>
<gene>
    <name evidence="2" type="ORF">ACG04R_12515</name>
</gene>
<accession>A0ABW7HCG0</accession>
<dbReference type="SUPFAM" id="SSF63829">
    <property type="entry name" value="Calcium-dependent phosphotriesterase"/>
    <property type="match status" value="1"/>
</dbReference>
<dbReference type="Gene3D" id="2.120.10.30">
    <property type="entry name" value="TolB, C-terminal domain"/>
    <property type="match status" value="1"/>
</dbReference>
<feature type="signal peptide" evidence="1">
    <location>
        <begin position="1"/>
        <end position="26"/>
    </location>
</feature>
<dbReference type="EMBL" id="JBIGIC010000005">
    <property type="protein sequence ID" value="MFG6487497.1"/>
    <property type="molecule type" value="Genomic_DNA"/>
</dbReference>
<dbReference type="PROSITE" id="PS00018">
    <property type="entry name" value="EF_HAND_1"/>
    <property type="match status" value="2"/>
</dbReference>
<evidence type="ECO:0000313" key="2">
    <source>
        <dbReference type="EMBL" id="MFG6487497.1"/>
    </source>
</evidence>
<keyword evidence="3" id="KW-1185">Reference proteome</keyword>
<dbReference type="Pfam" id="PF13620">
    <property type="entry name" value="CarboxypepD_reg"/>
    <property type="match status" value="3"/>
</dbReference>
<dbReference type="Gene3D" id="1.50.10.20">
    <property type="match status" value="2"/>
</dbReference>
<dbReference type="RefSeq" id="WP_394410465.1">
    <property type="nucleotide sequence ID" value="NZ_JBIGIC010000005.1"/>
</dbReference>
<dbReference type="InterPro" id="IPR011042">
    <property type="entry name" value="6-blade_b-propeller_TolB-like"/>
</dbReference>
<feature type="chain" id="PRO_5045812871" evidence="1">
    <location>
        <begin position="27"/>
        <end position="2492"/>
    </location>
</feature>
<dbReference type="SUPFAM" id="SSF48239">
    <property type="entry name" value="Terpenoid cyclases/Protein prenyltransferases"/>
    <property type="match status" value="2"/>
</dbReference>
<dbReference type="Proteomes" id="UP001606134">
    <property type="component" value="Unassembled WGS sequence"/>
</dbReference>
<organism evidence="2 3">
    <name type="scientific">Pelomonas candidula</name>
    <dbReference type="NCBI Taxonomy" id="3299025"/>
    <lineage>
        <taxon>Bacteria</taxon>
        <taxon>Pseudomonadati</taxon>
        <taxon>Pseudomonadota</taxon>
        <taxon>Betaproteobacteria</taxon>
        <taxon>Burkholderiales</taxon>
        <taxon>Sphaerotilaceae</taxon>
        <taxon>Roseateles</taxon>
    </lineage>
</organism>
<dbReference type="InterPro" id="IPR008930">
    <property type="entry name" value="Terpenoid_cyclase/PrenylTrfase"/>
</dbReference>
<dbReference type="CDD" id="cd00688">
    <property type="entry name" value="ISOPREN_C2_like"/>
    <property type="match status" value="1"/>
</dbReference>
<dbReference type="InterPro" id="IPR018247">
    <property type="entry name" value="EF_Hand_1_Ca_BS"/>
</dbReference>
<evidence type="ECO:0000256" key="1">
    <source>
        <dbReference type="SAM" id="SignalP"/>
    </source>
</evidence>
<comment type="caution">
    <text evidence="2">The sequence shown here is derived from an EMBL/GenBank/DDBJ whole genome shotgun (WGS) entry which is preliminary data.</text>
</comment>
<name>A0ABW7HCG0_9BURK</name>
<dbReference type="SUPFAM" id="SSF49452">
    <property type="entry name" value="Starch-binding domain-like"/>
    <property type="match status" value="3"/>
</dbReference>
<sequence>MGFRRASAVLVRLSVLLTLCASIAHAAVSPEVTKGLAWLQSQVLPDGSIAGESSSIALVFQVQPEVANTLALLAGPATVPSALTARLSQATADDPTEVLARRLLGLQAAGTASTDVQSLLSSRRTVDGGFAPFDGLQGQVADSLIGLQAQAAVSPASRSAVLAYVTARQASDGGVQDDSTALRVQYSAMAVAGLQYAAGDLNSLNVSRQLVRWLLGAQQVNGGWSDSIYLTAQSLNALTLLGADANARVNARAFLTTRQQGDGSWLGDPFLTAVVLRALAADPLAVPGGSDPGQNPDPSSGLPTTPPLSSVFGVVVNPATGGPLAGVQLALTGASSASATTGADGSFSLTQLPAGDYALAFAKAGFSGASRTWTLGLGQRIDLGSVSLSQLSTSGVIKGRVTALANGQPLAGVTVSVGGSLSASRVTDAQGLYEFSGVPAGAVTVSAARAGYQSVGGAATLAAGDTLTFSPALAASDATSPDPSGRFTGRVLAAGTGLPLPGVAVVLNGASAGVSGASGDFDIKLAAGSYVLRIEQLGYDVVTGSFVVSAGSITDAGVIRLTAQRTSTTVSGHVTNASTGRAVVGALVEVVNGVSVKTGADGSYTLQWLTGTTFNLRASAEGYVTQGWQLQTERPNAITQDFVLAPMPAAAVDLSDLQLAPSSVGPGEVVTLTAVLANTGDAAQDVVVRSQVVDASDKVVGQGAAYVADGVTPLGSVTLAAGSRQTVVLKWNSGLFPPGGYQMQGLVVQAGTMTRDAPGGRVMATRSEGLTIVGQGKLIGAASALPSVMRAGLGVSTQLSAILQNVGNIEMPARTYRVEVIDDKTSVRAAQLDVAGPVLAVNGLQKLSFGAWTPAAAGNFRLVVSAPDAPDQGQVLGKVYVGDAASAVYTVDKGVVGAGDQMVRGKVSVSGQDIANGTISDPLAAPIKSAIQRSVAYNDLQATTWVRNNQCLGCHVVTQALVGGELTRRLTTPDEKQRNLLFNALSTYRQSTGAVYASHPEFQRTQTMLGAWALNSWHDKDNLASALSAVADYLVGNQEASGAWSADYSGSRLWSIQNTNTAFNLKSLMETSAVLSRVPSPTAYDASTWIGGNGMSGNYNLAADGAGRTLVANYFAGTVQAFAADGTVQTLMSGLTYPQGLAVAADGTIYVGTGPGVMKRAPDGTVSTLAAVPNTTGIAIAPSGDLYVTNYNTNVITRITPAGSASQFFAGSPLDGAYGIQVDSDGSLIVLSYNSRNVHRIRMDGTTDTLATWLNGNPRNIQAWHGGWLIGTSNGTFLYNQQWAADRLGFGVAHGIAALPDGSIVTGDGGSTLTRLKPRSIDAAARVAAYTAAITKASDWLLLDGNIDTNYAPDLAHRLIGLGSAKQFFADTPRAAALQAKMESIAASLRSSQHSDGGWGAYPGWGSDSLVTAQVGYALDYLQPSPSDPVIQNAILYLLSRQQADGSWLSENGILSTHLAATTWVEIWLPIALDRIGGLDTDLKLSFAPNVTMSNPTIAPTASVTNGDGSADHTWHLVGVTSSGRDIQFDLLMAGMQLGESRQASLSASLTFRNSEGGDPVVAPVIIPEVKVSAFLGHSVGTDKPTYGANAPVLISSQVSNLGAGSVAASVEFRILASDGTVLATLPRVEVAAMAAGASGTAAAVWNTGASYAGVYRVEARLFDAADRFVATAQASFTIQGGGDTPGVPSLSATLQLDQGSYGPNDTVRLLDRVSNQAVNQAWQGLNLLTAVLNPDGSTRWTATATLDELAAGGQREQGYSVALAGAAAGSYQARLTVLDATGAVLAQVTKPFAVTSSASTGAGLSGHLTLAPKPVFEGGAASIAFDVLNQGNAALAGLPLTINIVDPSSARLLASLPVTVQNLATQASFAGAVNWTVGVPSGTQVVAVLSAQVGNRVVTLAQDNATVTAQPVQVSVAPQREARVLALVSCPPGSDGGVLGQPVSGGEANCAVRRGTALAKVLGNLGLVAKVVTTRAEFETELRCGLYNTYWISGGSGKLSDDVVRELVEAVRRGDGLVVDGSVDARDHLLYPVLGVQAAGSLSQADQTITFSGTAEFPAGTLAALGRPMRFTLSGAQLQASFAQDASAPALATASFGEGHGVLVGFELARMLETSDATRQALVGRVLDVARNGGDTAPVGAPLALAIVVSNAGAQLATAQVQATVPPGLELLPGQVGSWAVSLAAGQTQTLVLRAKPTQAGDLNVDVHVTSGTQSTAAQYSVHARTPEELAGQALTLAEAINVAGDADVAAKAQAVQAITQAGGLGAAQRYDEALGAWLQAAGALQSIQGADTRAAALASAQALQGAERGLCPQLACLGGSIQIRQGTQPQSTLSVAATGNVWRQVANACPVALPSWHIGAQLRNRRTAQTLLQLDDDVGLDPAQSSTAQGNFAASAGDGLAGDTLEALLVAQRSGWQFHLGHATAVLTGALMCDVDGNGVVNTADLELIRQSIGKSVPAGDLRDPDGNKVITINDVRACTAKCTKAGCAL</sequence>
<dbReference type="SUPFAM" id="SSF49464">
    <property type="entry name" value="Carboxypeptidase regulatory domain-like"/>
    <property type="match status" value="1"/>
</dbReference>
<dbReference type="Gene3D" id="2.60.40.1120">
    <property type="entry name" value="Carboxypeptidase-like, regulatory domain"/>
    <property type="match status" value="4"/>
</dbReference>
<proteinExistence type="predicted"/>